<name>A0A4C1USR4_EUMVA</name>
<organism evidence="2 3">
    <name type="scientific">Eumeta variegata</name>
    <name type="common">Bagworm moth</name>
    <name type="synonym">Eumeta japonica</name>
    <dbReference type="NCBI Taxonomy" id="151549"/>
    <lineage>
        <taxon>Eukaryota</taxon>
        <taxon>Metazoa</taxon>
        <taxon>Ecdysozoa</taxon>
        <taxon>Arthropoda</taxon>
        <taxon>Hexapoda</taxon>
        <taxon>Insecta</taxon>
        <taxon>Pterygota</taxon>
        <taxon>Neoptera</taxon>
        <taxon>Endopterygota</taxon>
        <taxon>Lepidoptera</taxon>
        <taxon>Glossata</taxon>
        <taxon>Ditrysia</taxon>
        <taxon>Tineoidea</taxon>
        <taxon>Psychidae</taxon>
        <taxon>Oiketicinae</taxon>
        <taxon>Eumeta</taxon>
    </lineage>
</organism>
<sequence length="104" mass="12539">MDTPSNTKDQRLAEPESRRGQLLSNTDVVRTWLFPYTSRSNAVTRSCLERYKYFHFRSPYGSAFHRKKRKQQNLEEREYNTLATRRKRGSWILPSRNNAKRRFP</sequence>
<protein>
    <submittedName>
        <fullName evidence="2">Uncharacterized protein</fullName>
    </submittedName>
</protein>
<evidence type="ECO:0000256" key="1">
    <source>
        <dbReference type="SAM" id="MobiDB-lite"/>
    </source>
</evidence>
<gene>
    <name evidence="2" type="ORF">EVAR_24530_1</name>
</gene>
<accession>A0A4C1USR4</accession>
<comment type="caution">
    <text evidence="2">The sequence shown here is derived from an EMBL/GenBank/DDBJ whole genome shotgun (WGS) entry which is preliminary data.</text>
</comment>
<dbReference type="Proteomes" id="UP000299102">
    <property type="component" value="Unassembled WGS sequence"/>
</dbReference>
<evidence type="ECO:0000313" key="2">
    <source>
        <dbReference type="EMBL" id="GBP28854.1"/>
    </source>
</evidence>
<dbReference type="EMBL" id="BGZK01000212">
    <property type="protein sequence ID" value="GBP28854.1"/>
    <property type="molecule type" value="Genomic_DNA"/>
</dbReference>
<evidence type="ECO:0000313" key="3">
    <source>
        <dbReference type="Proteomes" id="UP000299102"/>
    </source>
</evidence>
<reference evidence="2 3" key="1">
    <citation type="journal article" date="2019" name="Commun. Biol.">
        <title>The bagworm genome reveals a unique fibroin gene that provides high tensile strength.</title>
        <authorList>
            <person name="Kono N."/>
            <person name="Nakamura H."/>
            <person name="Ohtoshi R."/>
            <person name="Tomita M."/>
            <person name="Numata K."/>
            <person name="Arakawa K."/>
        </authorList>
    </citation>
    <scope>NUCLEOTIDE SEQUENCE [LARGE SCALE GENOMIC DNA]</scope>
</reference>
<keyword evidence="3" id="KW-1185">Reference proteome</keyword>
<dbReference type="AlphaFoldDB" id="A0A4C1USR4"/>
<proteinExistence type="predicted"/>
<feature type="region of interest" description="Disordered" evidence="1">
    <location>
        <begin position="1"/>
        <end position="20"/>
    </location>
</feature>
<feature type="compositionally biased region" description="Basic and acidic residues" evidence="1">
    <location>
        <begin position="8"/>
        <end position="19"/>
    </location>
</feature>